<dbReference type="NCBIfam" id="TIGR01285">
    <property type="entry name" value="nifN"/>
    <property type="match status" value="1"/>
</dbReference>
<proteinExistence type="inferred from homology"/>
<organism evidence="8">
    <name type="scientific">uncultured Alphaproteobacteria bacterium</name>
    <dbReference type="NCBI Taxonomy" id="91750"/>
    <lineage>
        <taxon>Bacteria</taxon>
        <taxon>Pseudomonadati</taxon>
        <taxon>Pseudomonadota</taxon>
        <taxon>Alphaproteobacteria</taxon>
        <taxon>environmental samples</taxon>
    </lineage>
</organism>
<dbReference type="AlphaFoldDB" id="A0A212K4X7"/>
<comment type="similarity">
    <text evidence="3 6">Belongs to the NifD/NifK/NifE/NifN family.</text>
</comment>
<dbReference type="GO" id="GO:0065003">
    <property type="term" value="P:protein-containing complex assembly"/>
    <property type="evidence" value="ECO:0007669"/>
    <property type="project" value="InterPro"/>
</dbReference>
<accession>A0A212K4X7</accession>
<evidence type="ECO:0000256" key="2">
    <source>
        <dbReference type="ARBA" id="ARBA00005155"/>
    </source>
</evidence>
<comment type="function">
    <text evidence="1">This protein may play a role in the biosynthesis of the prosthetic group of nitrogenase (FeMo cofactor).</text>
</comment>
<evidence type="ECO:0000256" key="6">
    <source>
        <dbReference type="RuleBase" id="RU004021"/>
    </source>
</evidence>
<dbReference type="Gene3D" id="3.40.50.1980">
    <property type="entry name" value="Nitrogenase molybdenum iron protein domain"/>
    <property type="match status" value="3"/>
</dbReference>
<dbReference type="PROSITE" id="PS00699">
    <property type="entry name" value="NITROGENASE_1_1"/>
    <property type="match status" value="1"/>
</dbReference>
<dbReference type="PANTHER" id="PTHR33712:SF7">
    <property type="entry name" value="LIGHT-INDEPENDENT PROTOCHLOROPHYLLIDE REDUCTASE SUBUNIT B"/>
    <property type="match status" value="1"/>
</dbReference>
<evidence type="ECO:0000313" key="8">
    <source>
        <dbReference type="EMBL" id="SBW06774.1"/>
    </source>
</evidence>
<protein>
    <recommendedName>
        <fullName evidence="4">Nitrogenase iron-molybdenum cofactor biosynthesis protein NifN</fullName>
    </recommendedName>
</protein>
<dbReference type="SUPFAM" id="SSF53807">
    <property type="entry name" value="Helical backbone' metal receptor"/>
    <property type="match status" value="1"/>
</dbReference>
<dbReference type="InterPro" id="IPR005975">
    <property type="entry name" value="Nase_Mo-Fe_CF"/>
</dbReference>
<dbReference type="Gene3D" id="6.10.250.1090">
    <property type="match status" value="1"/>
</dbReference>
<dbReference type="InterPro" id="IPR000510">
    <property type="entry name" value="Nase/OxRdtase_comp1"/>
</dbReference>
<dbReference type="InterPro" id="IPR000318">
    <property type="entry name" value="Nase_comp1_CS"/>
</dbReference>
<sequence length="455" mass="47720">MTEILKRSKALCVNPLKASSTLGASLAFLGVARAMPMIHGSQGCTAFGKVFFVQHFQEPIALQTSALDQIGTVMGSYDNLIEGLATICGKSSPELVGVPTSGLAEVQGFDVAMGVREFRGRHPEFDGIAVVPVSTPDFRGCLETGFADAALATIRALVPDAPGRAGERRRQVNVLVGSALTPGDVEALKATIEAFGLRPVAFPDVGDSLDGHLAPESHAALTTGGTPVAEIRTLGLATATIVVGASMAAAADELRRRTGVPDVRFDHLCGLDATDALVTALRDIAGVEVPERIERQRARLLDAMLDTHFRLGFARVAVAADPDLLAALAALLTGCGAEVCAAVATVDAPVLARSGLATVKIGDLEDLERMARQSGAELLLTNSHGVAVAERLGIPVCRVGFPQFHWFGGFARAWIGYDGARQALFDLANLLAGRGEIPPYRSIYGQKSEPVGRRA</sequence>
<evidence type="ECO:0000256" key="1">
    <source>
        <dbReference type="ARBA" id="ARBA00003171"/>
    </source>
</evidence>
<dbReference type="EMBL" id="FLUO01000001">
    <property type="protein sequence ID" value="SBW06774.1"/>
    <property type="molecule type" value="Genomic_DNA"/>
</dbReference>
<keyword evidence="5 6" id="KW-0535">Nitrogen fixation</keyword>
<dbReference type="InterPro" id="IPR050152">
    <property type="entry name" value="ChlB/BchB/BchZ"/>
</dbReference>
<feature type="domain" description="Nitrogenase/oxidoreductase component 1" evidence="7">
    <location>
        <begin position="21"/>
        <end position="431"/>
    </location>
</feature>
<evidence type="ECO:0000256" key="4">
    <source>
        <dbReference type="ARBA" id="ARBA00013282"/>
    </source>
</evidence>
<dbReference type="PANTHER" id="PTHR33712">
    <property type="entry name" value="LIGHT-INDEPENDENT PROTOCHLOROPHYLLIDE REDUCTASE SUBUNIT B"/>
    <property type="match status" value="1"/>
</dbReference>
<dbReference type="GO" id="GO:0016163">
    <property type="term" value="F:nitrogenase activity"/>
    <property type="evidence" value="ECO:0007669"/>
    <property type="project" value="InterPro"/>
</dbReference>
<name>A0A212K4X7_9PROT</name>
<comment type="pathway">
    <text evidence="2">Cofactor biosynthesis; Fe-Mo cofactor biosynthesis.</text>
</comment>
<evidence type="ECO:0000259" key="7">
    <source>
        <dbReference type="Pfam" id="PF00148"/>
    </source>
</evidence>
<reference evidence="8" key="1">
    <citation type="submission" date="2016-04" db="EMBL/GenBank/DDBJ databases">
        <authorList>
            <person name="Evans L.H."/>
            <person name="Alamgir A."/>
            <person name="Owens N."/>
            <person name="Weber N.D."/>
            <person name="Virtaneva K."/>
            <person name="Barbian K."/>
            <person name="Babar A."/>
            <person name="Rosenke K."/>
        </authorList>
    </citation>
    <scope>NUCLEOTIDE SEQUENCE</scope>
    <source>
        <strain evidence="8">86</strain>
    </source>
</reference>
<dbReference type="UniPathway" id="UPA00782"/>
<evidence type="ECO:0000256" key="3">
    <source>
        <dbReference type="ARBA" id="ARBA00011002"/>
    </source>
</evidence>
<gene>
    <name evidence="8" type="primary">nifN</name>
    <name evidence="8" type="ORF">KL86APRO_12152</name>
</gene>
<dbReference type="Pfam" id="PF00148">
    <property type="entry name" value="Oxidored_nitro"/>
    <property type="match status" value="1"/>
</dbReference>
<evidence type="ECO:0000256" key="5">
    <source>
        <dbReference type="ARBA" id="ARBA00023231"/>
    </source>
</evidence>